<keyword evidence="3 6" id="KW-0349">Heme</keyword>
<dbReference type="CDD" id="cd11040">
    <property type="entry name" value="CYP7_CYP8-like"/>
    <property type="match status" value="1"/>
</dbReference>
<dbReference type="Gene3D" id="1.10.630.10">
    <property type="entry name" value="Cytochrome P450"/>
    <property type="match status" value="1"/>
</dbReference>
<feature type="region of interest" description="Disordered" evidence="7">
    <location>
        <begin position="503"/>
        <end position="530"/>
    </location>
</feature>
<comment type="caution">
    <text evidence="9">The sequence shown here is derived from an EMBL/GenBank/DDBJ whole genome shotgun (WGS) entry which is preliminary data.</text>
</comment>
<comment type="cofactor">
    <cofactor evidence="1 6">
        <name>heme</name>
        <dbReference type="ChEBI" id="CHEBI:30413"/>
    </cofactor>
</comment>
<dbReference type="Proteomes" id="UP001373714">
    <property type="component" value="Unassembled WGS sequence"/>
</dbReference>
<evidence type="ECO:0000313" key="10">
    <source>
        <dbReference type="Proteomes" id="UP001373714"/>
    </source>
</evidence>
<dbReference type="GO" id="GO:0020037">
    <property type="term" value="F:heme binding"/>
    <property type="evidence" value="ECO:0007669"/>
    <property type="project" value="InterPro"/>
</dbReference>
<keyword evidence="8" id="KW-0472">Membrane</keyword>
<dbReference type="InterPro" id="IPR036396">
    <property type="entry name" value="Cyt_P450_sf"/>
</dbReference>
<dbReference type="GO" id="GO:0005506">
    <property type="term" value="F:iron ion binding"/>
    <property type="evidence" value="ECO:0007669"/>
    <property type="project" value="InterPro"/>
</dbReference>
<reference evidence="9 10" key="1">
    <citation type="submission" date="2019-10" db="EMBL/GenBank/DDBJ databases">
        <authorList>
            <person name="Palmer J.M."/>
        </authorList>
    </citation>
    <scope>NUCLEOTIDE SEQUENCE [LARGE SCALE GENOMIC DNA]</scope>
    <source>
        <strain evidence="9 10">TWF730</strain>
    </source>
</reference>
<dbReference type="AlphaFoldDB" id="A0AAV9UNT3"/>
<dbReference type="InterPro" id="IPR001128">
    <property type="entry name" value="Cyt_P450"/>
</dbReference>
<gene>
    <name evidence="9" type="ORF">TWF730_011331</name>
</gene>
<keyword evidence="8" id="KW-0812">Transmembrane</keyword>
<dbReference type="EMBL" id="JAVHNS010000009">
    <property type="protein sequence ID" value="KAK6343742.1"/>
    <property type="molecule type" value="Genomic_DNA"/>
</dbReference>
<dbReference type="SUPFAM" id="SSF48264">
    <property type="entry name" value="Cytochrome P450"/>
    <property type="match status" value="1"/>
</dbReference>
<evidence type="ECO:0000256" key="5">
    <source>
        <dbReference type="ARBA" id="ARBA00023004"/>
    </source>
</evidence>
<organism evidence="9 10">
    <name type="scientific">Orbilia blumenaviensis</name>
    <dbReference type="NCBI Taxonomy" id="1796055"/>
    <lineage>
        <taxon>Eukaryota</taxon>
        <taxon>Fungi</taxon>
        <taxon>Dikarya</taxon>
        <taxon>Ascomycota</taxon>
        <taxon>Pezizomycotina</taxon>
        <taxon>Orbiliomycetes</taxon>
        <taxon>Orbiliales</taxon>
        <taxon>Orbiliaceae</taxon>
        <taxon>Orbilia</taxon>
    </lineage>
</organism>
<dbReference type="GO" id="GO:0016705">
    <property type="term" value="F:oxidoreductase activity, acting on paired donors, with incorporation or reduction of molecular oxygen"/>
    <property type="evidence" value="ECO:0007669"/>
    <property type="project" value="InterPro"/>
</dbReference>
<feature type="binding site" description="axial binding residue" evidence="6">
    <location>
        <position position="469"/>
    </location>
    <ligand>
        <name>heme</name>
        <dbReference type="ChEBI" id="CHEBI:30413"/>
    </ligand>
    <ligandPart>
        <name>Fe</name>
        <dbReference type="ChEBI" id="CHEBI:18248"/>
    </ligandPart>
</feature>
<keyword evidence="4 6" id="KW-0479">Metal-binding</keyword>
<evidence type="ECO:0000313" key="9">
    <source>
        <dbReference type="EMBL" id="KAK6343742.1"/>
    </source>
</evidence>
<dbReference type="InterPro" id="IPR050529">
    <property type="entry name" value="CYP450_sterol_14alpha_dmase"/>
</dbReference>
<feature type="transmembrane region" description="Helical" evidence="8">
    <location>
        <begin position="322"/>
        <end position="344"/>
    </location>
</feature>
<dbReference type="Pfam" id="PF00067">
    <property type="entry name" value="p450"/>
    <property type="match status" value="1"/>
</dbReference>
<evidence type="ECO:0000256" key="6">
    <source>
        <dbReference type="PIRSR" id="PIRSR602403-1"/>
    </source>
</evidence>
<feature type="transmembrane region" description="Helical" evidence="8">
    <location>
        <begin position="15"/>
        <end position="34"/>
    </location>
</feature>
<evidence type="ECO:0000256" key="1">
    <source>
        <dbReference type="ARBA" id="ARBA00001971"/>
    </source>
</evidence>
<name>A0AAV9UNT3_9PEZI</name>
<dbReference type="PRINTS" id="PR00465">
    <property type="entry name" value="EP450IV"/>
</dbReference>
<evidence type="ECO:0000256" key="2">
    <source>
        <dbReference type="ARBA" id="ARBA00010617"/>
    </source>
</evidence>
<keyword evidence="8" id="KW-1133">Transmembrane helix</keyword>
<evidence type="ECO:0000256" key="8">
    <source>
        <dbReference type="SAM" id="Phobius"/>
    </source>
</evidence>
<evidence type="ECO:0000256" key="3">
    <source>
        <dbReference type="ARBA" id="ARBA00022617"/>
    </source>
</evidence>
<evidence type="ECO:0000256" key="4">
    <source>
        <dbReference type="ARBA" id="ARBA00022723"/>
    </source>
</evidence>
<proteinExistence type="inferred from homology"/>
<keyword evidence="5 6" id="KW-0408">Iron</keyword>
<dbReference type="GO" id="GO:0008395">
    <property type="term" value="F:steroid hydroxylase activity"/>
    <property type="evidence" value="ECO:0007669"/>
    <property type="project" value="TreeGrafter"/>
</dbReference>
<protein>
    <recommendedName>
        <fullName evidence="11">Cytochrome P450</fullName>
    </recommendedName>
</protein>
<sequence>MEVIFPISQWLHRDVSLTLGSGIVALAICTVVLYHRLFPAADAREPPLIPYTVPWLGSALSFTGDFGNFIQWVRRVMPSETPYRIYMGGRTLYLITSPRLYAKFVRVSKTMSFDLLERDIFDRIFGMRKDDLDKFCVGMHGMPVPDGMTKQEAEAVAMAPTFMKQYTENWFGQTQGLEEASCRFAKNWEETIENIIGTADEVEVSTRNLIEHHVFWAASSVHFGTHLREIKPNAAELLWEFEAGFLKLFQGTSPWMLKGPIRARDELTAAIEQWTLQGLENAPNLSDDVLWDEWWGGRVLRQRDNLTNSKGLSLNGRAIHNFALLWALNANAIPAITWGLIYILRNPDLIPRLRAEIETAITLTPELKIDLPLLTKLPLFLSIYQESLRLTVANMAARIVTEDTELEGYLLKKGRLAIAPSYALHLSPVFDNSSHPATEFWAERFMVEGSEKSKLLNSWRPFAGGTHYCPGRYLAASEFFVTLGLLLFKFDMTLDERDGRIEHMAGRSGTGGVRPDRPGYISMRRRTETL</sequence>
<dbReference type="InterPro" id="IPR002403">
    <property type="entry name" value="Cyt_P450_E_grp-IV"/>
</dbReference>
<evidence type="ECO:0008006" key="11">
    <source>
        <dbReference type="Google" id="ProtNLM"/>
    </source>
</evidence>
<dbReference type="PANTHER" id="PTHR24304:SF2">
    <property type="entry name" value="24-HYDROXYCHOLESTEROL 7-ALPHA-HYDROXYLASE"/>
    <property type="match status" value="1"/>
</dbReference>
<evidence type="ECO:0000256" key="7">
    <source>
        <dbReference type="SAM" id="MobiDB-lite"/>
    </source>
</evidence>
<accession>A0AAV9UNT3</accession>
<comment type="similarity">
    <text evidence="2">Belongs to the cytochrome P450 family.</text>
</comment>
<dbReference type="PANTHER" id="PTHR24304">
    <property type="entry name" value="CYTOCHROME P450 FAMILY 7"/>
    <property type="match status" value="1"/>
</dbReference>
<keyword evidence="10" id="KW-1185">Reference proteome</keyword>